<keyword evidence="2" id="KW-0812">Transmembrane</keyword>
<feature type="compositionally biased region" description="Pro residues" evidence="1">
    <location>
        <begin position="260"/>
        <end position="271"/>
    </location>
</feature>
<gene>
    <name evidence="3" type="ORF">AAD027_17410</name>
</gene>
<keyword evidence="4" id="KW-1185">Reference proteome</keyword>
<feature type="compositionally biased region" description="Basic and acidic residues" evidence="1">
    <location>
        <begin position="241"/>
        <end position="257"/>
    </location>
</feature>
<comment type="caution">
    <text evidence="3">The sequence shown here is derived from an EMBL/GenBank/DDBJ whole genome shotgun (WGS) entry which is preliminary data.</text>
</comment>
<feature type="region of interest" description="Disordered" evidence="1">
    <location>
        <begin position="162"/>
        <end position="271"/>
    </location>
</feature>
<feature type="compositionally biased region" description="Pro residues" evidence="1">
    <location>
        <begin position="216"/>
        <end position="225"/>
    </location>
</feature>
<dbReference type="EMBL" id="JBBWWT010000012">
    <property type="protein sequence ID" value="MEL1266135.1"/>
    <property type="molecule type" value="Genomic_DNA"/>
</dbReference>
<feature type="transmembrane region" description="Helical" evidence="2">
    <location>
        <begin position="12"/>
        <end position="32"/>
    </location>
</feature>
<organism evidence="3 4">
    <name type="scientific">Pseudoxanthomonas putridarboris</name>
    <dbReference type="NCBI Taxonomy" id="752605"/>
    <lineage>
        <taxon>Bacteria</taxon>
        <taxon>Pseudomonadati</taxon>
        <taxon>Pseudomonadota</taxon>
        <taxon>Gammaproteobacteria</taxon>
        <taxon>Lysobacterales</taxon>
        <taxon>Lysobacteraceae</taxon>
        <taxon>Pseudoxanthomonas</taxon>
    </lineage>
</organism>
<dbReference type="RefSeq" id="WP_341727305.1">
    <property type="nucleotide sequence ID" value="NZ_JBBWWT010000012.1"/>
</dbReference>
<evidence type="ECO:0000313" key="4">
    <source>
        <dbReference type="Proteomes" id="UP001459204"/>
    </source>
</evidence>
<evidence type="ECO:0008006" key="5">
    <source>
        <dbReference type="Google" id="ProtNLM"/>
    </source>
</evidence>
<sequence length="271" mass="28405">MRADAWTSRTWVLAAVAGWAVLVALLGMFGLGGRITPLPADPALVQALPRLPATPAERLGPLPQYAEIGGRPLFSENRQPQPFFISGEGEATAPGFDMVLSSVLITPGLQLAIVQPVAGGEGLRVKVGEEPSGFPGWRLAELENRRAVFEGPDGRRELELRTFDGVGGQPPTPVATGAPGRPGAVPMPVPAGSPRATGGNSPPIPVPAPSVETPVPIEPTSPPAPVAESPPESTEQQMEAIRQRIEARRAQMREQERATPTPPPAVPGKTQ</sequence>
<feature type="compositionally biased region" description="Low complexity" evidence="1">
    <location>
        <begin position="226"/>
        <end position="240"/>
    </location>
</feature>
<accession>A0ABU9J5C5</accession>
<keyword evidence="2" id="KW-0472">Membrane</keyword>
<protein>
    <recommendedName>
        <fullName evidence="5">General secretion pathway protein N</fullName>
    </recommendedName>
</protein>
<proteinExistence type="predicted"/>
<name>A0ABU9J5C5_9GAMM</name>
<reference evidence="3 4" key="1">
    <citation type="submission" date="2024-04" db="EMBL/GenBank/DDBJ databases">
        <title>Draft genome sequence of Pseudoxanthomonas putridarboris WD12.</title>
        <authorList>
            <person name="Oh J."/>
        </authorList>
    </citation>
    <scope>NUCLEOTIDE SEQUENCE [LARGE SCALE GENOMIC DNA]</scope>
    <source>
        <strain evidence="3 4">WD12</strain>
    </source>
</reference>
<keyword evidence="2" id="KW-1133">Transmembrane helix</keyword>
<evidence type="ECO:0000313" key="3">
    <source>
        <dbReference type="EMBL" id="MEL1266135.1"/>
    </source>
</evidence>
<evidence type="ECO:0000256" key="1">
    <source>
        <dbReference type="SAM" id="MobiDB-lite"/>
    </source>
</evidence>
<evidence type="ECO:0000256" key="2">
    <source>
        <dbReference type="SAM" id="Phobius"/>
    </source>
</evidence>
<dbReference type="Proteomes" id="UP001459204">
    <property type="component" value="Unassembled WGS sequence"/>
</dbReference>